<feature type="transmembrane region" description="Helical" evidence="6">
    <location>
        <begin position="86"/>
        <end position="103"/>
    </location>
</feature>
<keyword evidence="3 6" id="KW-0812">Transmembrane</keyword>
<keyword evidence="5 6" id="KW-0472">Membrane</keyword>
<dbReference type="Proteomes" id="UP000008068">
    <property type="component" value="Unassembled WGS sequence"/>
</dbReference>
<organism evidence="8">
    <name type="scientific">Caenorhabditis brenneri</name>
    <name type="common">Nematode worm</name>
    <dbReference type="NCBI Taxonomy" id="135651"/>
    <lineage>
        <taxon>Eukaryota</taxon>
        <taxon>Metazoa</taxon>
        <taxon>Ecdysozoa</taxon>
        <taxon>Nematoda</taxon>
        <taxon>Chromadorea</taxon>
        <taxon>Rhabditida</taxon>
        <taxon>Rhabditina</taxon>
        <taxon>Rhabditomorpha</taxon>
        <taxon>Rhabditoidea</taxon>
        <taxon>Rhabditidae</taxon>
        <taxon>Peloderinae</taxon>
        <taxon>Caenorhabditis</taxon>
    </lineage>
</organism>
<comment type="subcellular location">
    <subcellularLocation>
        <location evidence="1">Membrane</location>
        <topology evidence="1">Multi-pass membrane protein</topology>
    </subcellularLocation>
</comment>
<dbReference type="HOGENOM" id="CLU_1490278_0_0_1"/>
<dbReference type="InterPro" id="IPR004151">
    <property type="entry name" value="7TM_GPCR_serpentine_rcpt_Sre"/>
</dbReference>
<protein>
    <submittedName>
        <fullName evidence="7">Uncharacterized protein</fullName>
    </submittedName>
</protein>
<keyword evidence="8" id="KW-1185">Reference proteome</keyword>
<evidence type="ECO:0000256" key="1">
    <source>
        <dbReference type="ARBA" id="ARBA00004141"/>
    </source>
</evidence>
<dbReference type="EMBL" id="GL379813">
    <property type="protein sequence ID" value="EGT44477.1"/>
    <property type="molecule type" value="Genomic_DNA"/>
</dbReference>
<feature type="transmembrane region" description="Helical" evidence="6">
    <location>
        <begin position="144"/>
        <end position="164"/>
    </location>
</feature>
<proteinExistence type="inferred from homology"/>
<name>G0MUU7_CAEBE</name>
<dbReference type="GO" id="GO:0016020">
    <property type="term" value="C:membrane"/>
    <property type="evidence" value="ECO:0007669"/>
    <property type="project" value="UniProtKB-SubCell"/>
</dbReference>
<dbReference type="OrthoDB" id="5849192at2759"/>
<dbReference type="PANTHER" id="PTHR23128">
    <property type="entry name" value="SERPENTINE RECEPTOR, CLASS E (EPSILON)-RELATED"/>
    <property type="match status" value="1"/>
</dbReference>
<evidence type="ECO:0000313" key="8">
    <source>
        <dbReference type="Proteomes" id="UP000008068"/>
    </source>
</evidence>
<gene>
    <name evidence="7" type="ORF">CAEBREN_31376</name>
</gene>
<evidence type="ECO:0000313" key="7">
    <source>
        <dbReference type="EMBL" id="EGT44477.1"/>
    </source>
</evidence>
<keyword evidence="4 6" id="KW-1133">Transmembrane helix</keyword>
<sequence length="181" mass="20547">MLEVQLLDGLELLIFAGFLQWHYMYSVIFGVLAIAAERAIASVLIENYESNTQLFIPTILTLIYQFSSILVSLIVLFHKIGSSASHLPWIISCLIAAVVYLFFRNINKSFGREIKNPNRRRIFTISQQFQVKENLRALDLGTNLVFVVLASIVIVGSGMVALNFELIPPFYTHFVENCLFL</sequence>
<dbReference type="eggNOG" id="ENOG502TFCH">
    <property type="taxonomic scope" value="Eukaryota"/>
</dbReference>
<dbReference type="GO" id="GO:0007606">
    <property type="term" value="P:sensory perception of chemical stimulus"/>
    <property type="evidence" value="ECO:0007669"/>
    <property type="project" value="InterPro"/>
</dbReference>
<dbReference type="Pfam" id="PF03125">
    <property type="entry name" value="Sre"/>
    <property type="match status" value="1"/>
</dbReference>
<evidence type="ECO:0000256" key="4">
    <source>
        <dbReference type="ARBA" id="ARBA00022989"/>
    </source>
</evidence>
<evidence type="ECO:0000256" key="6">
    <source>
        <dbReference type="SAM" id="Phobius"/>
    </source>
</evidence>
<comment type="similarity">
    <text evidence="2">Belongs to the nematode receptor-like protein sre family.</text>
</comment>
<feature type="transmembrane region" description="Helical" evidence="6">
    <location>
        <begin position="12"/>
        <end position="34"/>
    </location>
</feature>
<evidence type="ECO:0000256" key="3">
    <source>
        <dbReference type="ARBA" id="ARBA00022692"/>
    </source>
</evidence>
<evidence type="ECO:0000256" key="2">
    <source>
        <dbReference type="ARBA" id="ARBA00006803"/>
    </source>
</evidence>
<feature type="transmembrane region" description="Helical" evidence="6">
    <location>
        <begin position="54"/>
        <end position="80"/>
    </location>
</feature>
<accession>G0MUU7</accession>
<evidence type="ECO:0000256" key="5">
    <source>
        <dbReference type="ARBA" id="ARBA00023136"/>
    </source>
</evidence>
<dbReference type="InParanoid" id="G0MUU7"/>
<dbReference type="PANTHER" id="PTHR23128:SF60">
    <property type="entry name" value="SERPENTINE RECEPTOR, CLASS E (EPSILON)-RELATED"/>
    <property type="match status" value="1"/>
</dbReference>
<dbReference type="AlphaFoldDB" id="G0MUU7"/>
<reference evidence="8" key="1">
    <citation type="submission" date="2011-07" db="EMBL/GenBank/DDBJ databases">
        <authorList>
            <consortium name="Caenorhabditis brenneri Sequencing and Analysis Consortium"/>
            <person name="Wilson R.K."/>
        </authorList>
    </citation>
    <scope>NUCLEOTIDE SEQUENCE [LARGE SCALE GENOMIC DNA]</scope>
    <source>
        <strain evidence="8">PB2801</strain>
    </source>
</reference>